<feature type="transmembrane region" description="Helical" evidence="6">
    <location>
        <begin position="287"/>
        <end position="308"/>
    </location>
</feature>
<keyword evidence="5 6" id="KW-0472">Membrane</keyword>
<reference evidence="8 9" key="1">
    <citation type="submission" date="2020-08" db="EMBL/GenBank/DDBJ databases">
        <title>Genomic Encyclopedia of Type Strains, Phase III (KMG-III): the genomes of soil and plant-associated and newly described type strains.</title>
        <authorList>
            <person name="Whitman W."/>
        </authorList>
    </citation>
    <scope>NUCLEOTIDE SEQUENCE [LARGE SCALE GENOMIC DNA]</scope>
    <source>
        <strain evidence="8 9">CECT 8960</strain>
    </source>
</reference>
<dbReference type="InterPro" id="IPR050189">
    <property type="entry name" value="MFS_Efflux_Transporters"/>
</dbReference>
<dbReference type="CDD" id="cd17324">
    <property type="entry name" value="MFS_NepI_like"/>
    <property type="match status" value="1"/>
</dbReference>
<evidence type="ECO:0000256" key="4">
    <source>
        <dbReference type="ARBA" id="ARBA00022989"/>
    </source>
</evidence>
<comment type="caution">
    <text evidence="8">The sequence shown here is derived from an EMBL/GenBank/DDBJ whole genome shotgun (WGS) entry which is preliminary data.</text>
</comment>
<keyword evidence="4 6" id="KW-1133">Transmembrane helix</keyword>
<dbReference type="Gene3D" id="1.20.1250.20">
    <property type="entry name" value="MFS general substrate transporter like domains"/>
    <property type="match status" value="1"/>
</dbReference>
<comment type="subcellular location">
    <subcellularLocation>
        <location evidence="1">Cell membrane</location>
        <topology evidence="1">Multi-pass membrane protein</topology>
    </subcellularLocation>
</comment>
<feature type="transmembrane region" description="Helical" evidence="6">
    <location>
        <begin position="351"/>
        <end position="373"/>
    </location>
</feature>
<dbReference type="Pfam" id="PF07690">
    <property type="entry name" value="MFS_1"/>
    <property type="match status" value="1"/>
</dbReference>
<dbReference type="PANTHER" id="PTHR43124:SF3">
    <property type="entry name" value="CHLORAMPHENICOL EFFLUX PUMP RV0191"/>
    <property type="match status" value="1"/>
</dbReference>
<dbReference type="PANTHER" id="PTHR43124">
    <property type="entry name" value="PURINE EFFLUX PUMP PBUE"/>
    <property type="match status" value="1"/>
</dbReference>
<evidence type="ECO:0000313" key="9">
    <source>
        <dbReference type="Proteomes" id="UP000520767"/>
    </source>
</evidence>
<evidence type="ECO:0000256" key="1">
    <source>
        <dbReference type="ARBA" id="ARBA00004651"/>
    </source>
</evidence>
<name>A0A7W7Q7U0_9PSEU</name>
<evidence type="ECO:0000256" key="3">
    <source>
        <dbReference type="ARBA" id="ARBA00022692"/>
    </source>
</evidence>
<dbReference type="SUPFAM" id="SSF103473">
    <property type="entry name" value="MFS general substrate transporter"/>
    <property type="match status" value="1"/>
</dbReference>
<feature type="domain" description="Major facilitator superfamily (MFS) profile" evidence="7">
    <location>
        <begin position="1"/>
        <end position="374"/>
    </location>
</feature>
<dbReference type="GO" id="GO:0005886">
    <property type="term" value="C:plasma membrane"/>
    <property type="evidence" value="ECO:0007669"/>
    <property type="project" value="UniProtKB-SubCell"/>
</dbReference>
<organism evidence="8 9">
    <name type="scientific">Actinophytocola algeriensis</name>
    <dbReference type="NCBI Taxonomy" id="1768010"/>
    <lineage>
        <taxon>Bacteria</taxon>
        <taxon>Bacillati</taxon>
        <taxon>Actinomycetota</taxon>
        <taxon>Actinomycetes</taxon>
        <taxon>Pseudonocardiales</taxon>
        <taxon>Pseudonocardiaceae</taxon>
    </lineage>
</organism>
<feature type="transmembrane region" description="Helical" evidence="6">
    <location>
        <begin position="157"/>
        <end position="178"/>
    </location>
</feature>
<keyword evidence="2" id="KW-1003">Cell membrane</keyword>
<gene>
    <name evidence="8" type="ORF">FHR82_004686</name>
</gene>
<feature type="transmembrane region" description="Helical" evidence="6">
    <location>
        <begin position="198"/>
        <end position="220"/>
    </location>
</feature>
<dbReference type="EMBL" id="JACHJQ010000005">
    <property type="protein sequence ID" value="MBB4908433.1"/>
    <property type="molecule type" value="Genomic_DNA"/>
</dbReference>
<feature type="transmembrane region" description="Helical" evidence="6">
    <location>
        <begin position="260"/>
        <end position="281"/>
    </location>
</feature>
<feature type="transmembrane region" description="Helical" evidence="6">
    <location>
        <begin position="72"/>
        <end position="94"/>
    </location>
</feature>
<feature type="transmembrane region" description="Helical" evidence="6">
    <location>
        <begin position="320"/>
        <end position="339"/>
    </location>
</feature>
<evidence type="ECO:0000256" key="2">
    <source>
        <dbReference type="ARBA" id="ARBA00022475"/>
    </source>
</evidence>
<feature type="transmembrane region" description="Helical" evidence="6">
    <location>
        <begin position="100"/>
        <end position="118"/>
    </location>
</feature>
<proteinExistence type="predicted"/>
<dbReference type="InterPro" id="IPR020846">
    <property type="entry name" value="MFS_dom"/>
</dbReference>
<evidence type="ECO:0000256" key="6">
    <source>
        <dbReference type="SAM" id="Phobius"/>
    </source>
</evidence>
<evidence type="ECO:0000256" key="5">
    <source>
        <dbReference type="ARBA" id="ARBA00023136"/>
    </source>
</evidence>
<dbReference type="AlphaFoldDB" id="A0A7W7Q7U0"/>
<keyword evidence="3 6" id="KW-0812">Transmembrane</keyword>
<feature type="transmembrane region" description="Helical" evidence="6">
    <location>
        <begin position="41"/>
        <end position="60"/>
    </location>
</feature>
<accession>A0A7W7Q7U0</accession>
<evidence type="ECO:0000313" key="8">
    <source>
        <dbReference type="EMBL" id="MBB4908433.1"/>
    </source>
</evidence>
<dbReference type="PROSITE" id="PS50850">
    <property type="entry name" value="MFS"/>
    <property type="match status" value="1"/>
</dbReference>
<dbReference type="Proteomes" id="UP000520767">
    <property type="component" value="Unassembled WGS sequence"/>
</dbReference>
<sequence>MLLILFLGTFTMGSAELLVVGVLNLIAEDAAVSISATGNLVTAYALGQAIGGPLLTALTVRYSRRLVLQVAMAVYVAATALIAVSSDFGLLLAARAVTGALQGLFVAVAITIGISVVAPERMGRAMSVVIGGFAVSTAFGVPLGTLVGQLVGWRGGFFGVVLVGVLVLAATLVFIPRIEASGTTGMRSQVRHALHPRVVAVLGFAVLLFAGQFAVLTYMEPYLGDIVGISGGLVSAFLLVFGITNALGTFAGGRLADRNATLTMVACCLALVVALGALSFAGSAAVLTAFLLGVWGLAGFAAVPSVQYRVTALAGPGRDLAASLPASALNAGIAIGALVGGLTVSGAGLDAIAVTGAIICAAAVPVAWATGFLKTPVVPAETDPQTVPAHT</sequence>
<feature type="transmembrane region" description="Helical" evidence="6">
    <location>
        <begin position="125"/>
        <end position="151"/>
    </location>
</feature>
<keyword evidence="9" id="KW-1185">Reference proteome</keyword>
<dbReference type="InterPro" id="IPR011701">
    <property type="entry name" value="MFS"/>
</dbReference>
<dbReference type="InterPro" id="IPR036259">
    <property type="entry name" value="MFS_trans_sf"/>
</dbReference>
<dbReference type="RefSeq" id="WP_221464201.1">
    <property type="nucleotide sequence ID" value="NZ_JACHJQ010000005.1"/>
</dbReference>
<evidence type="ECO:0000259" key="7">
    <source>
        <dbReference type="PROSITE" id="PS50850"/>
    </source>
</evidence>
<feature type="transmembrane region" description="Helical" evidence="6">
    <location>
        <begin position="226"/>
        <end position="248"/>
    </location>
</feature>
<dbReference type="GO" id="GO:0022857">
    <property type="term" value="F:transmembrane transporter activity"/>
    <property type="evidence" value="ECO:0007669"/>
    <property type="project" value="InterPro"/>
</dbReference>
<protein>
    <submittedName>
        <fullName evidence="8">DHA1 family inner membrane transport protein</fullName>
    </submittedName>
</protein>